<dbReference type="NCBIfam" id="TIGR01180">
    <property type="entry name" value="aman2_put"/>
    <property type="match status" value="1"/>
</dbReference>
<evidence type="ECO:0000259" key="5">
    <source>
        <dbReference type="Pfam" id="PF07971"/>
    </source>
</evidence>
<dbReference type="SUPFAM" id="SSF48208">
    <property type="entry name" value="Six-hairpin glycosidases"/>
    <property type="match status" value="1"/>
</dbReference>
<evidence type="ECO:0000256" key="4">
    <source>
        <dbReference type="SAM" id="SignalP"/>
    </source>
</evidence>
<dbReference type="GO" id="GO:0030246">
    <property type="term" value="F:carbohydrate binding"/>
    <property type="evidence" value="ECO:0007669"/>
    <property type="project" value="InterPro"/>
</dbReference>
<dbReference type="AlphaFoldDB" id="A0A3L7ZPU7"/>
<protein>
    <submittedName>
        <fullName evidence="7">Glycoside hydrolase family 92 protein</fullName>
    </submittedName>
</protein>
<organism evidence="7 9">
    <name type="scientific">Parabacteroides distasonis</name>
    <dbReference type="NCBI Taxonomy" id="823"/>
    <lineage>
        <taxon>Bacteria</taxon>
        <taxon>Pseudomonadati</taxon>
        <taxon>Bacteroidota</taxon>
        <taxon>Bacteroidia</taxon>
        <taxon>Bacteroidales</taxon>
        <taxon>Tannerellaceae</taxon>
        <taxon>Parabacteroides</taxon>
    </lineage>
</organism>
<feature type="signal peptide" evidence="4">
    <location>
        <begin position="1"/>
        <end position="18"/>
    </location>
</feature>
<evidence type="ECO:0000256" key="3">
    <source>
        <dbReference type="ARBA" id="ARBA00022837"/>
    </source>
</evidence>
<dbReference type="PANTHER" id="PTHR12143">
    <property type="entry name" value="PEPTIDE N-GLYCANASE PNGASE -RELATED"/>
    <property type="match status" value="1"/>
</dbReference>
<dbReference type="FunFam" id="1.20.1050.60:FF:000001">
    <property type="entry name" value="Putative alpha-1,2-mannosidase"/>
    <property type="match status" value="1"/>
</dbReference>
<dbReference type="GO" id="GO:0006516">
    <property type="term" value="P:glycoprotein catabolic process"/>
    <property type="evidence" value="ECO:0007669"/>
    <property type="project" value="TreeGrafter"/>
</dbReference>
<dbReference type="InterPro" id="IPR008928">
    <property type="entry name" value="6-hairpin_glycosidase_sf"/>
</dbReference>
<evidence type="ECO:0000313" key="9">
    <source>
        <dbReference type="Proteomes" id="UP000278164"/>
    </source>
</evidence>
<dbReference type="Gene3D" id="2.70.98.10">
    <property type="match status" value="1"/>
</dbReference>
<sequence>MKKQLMTFLLCGSLFATAQQPVDYVNPFIGTSNYGTTNPGAVCPQGMMSVVPFNVMGSEKNRFDKDSQWWSTPYSADNKFFTGFAHGSLSGVGCPELGSLLVMPTTGELNVDYKAYGSEYKDEVAYPGYYSNVLTKYNIKAEATATLRTGLSRFTFPKGQGHILLNLGEGLTNETGATVRVVSDTEIEGSKLLGTFCYNAQAVFPVYFVMKVSKAPKRMGYWKKQREMKAEAAWDADAGKYKLYTSYTREMSGDDIGVWFDYDTDEGEQISVKMGISYVSIQNARENMEQEMNGFPFEQARTLARTMWDNELSRIQVEGGTEDERSIFYTGLYHLLIHPNILHDWNGEYPKMESLEVGKVDPSRGRYTVFSLWDTYRNVSTLMTLLYPERQLDIIRTMLDMYRENGWLPKWELYGRETFTMEGDPSIPYIVDAWMRGLRDFDEQTAYEAMRKGATTPGEFNLLRPDANDYFSKGYVPLREQYDNSVSHALEYYIADWNLANFAQALGKKEDAKLFRDRSLGYKHYYSKEFGTLRPILPDGTFYSPFDPKQGENFEPSPGFHEGNAWNYTFYVPHDIKGLAKLMGGDKKFVNNLQKVFDDGNYDPANEPDIAYPYLFSYFKGEAWRTQKLVRQLLKDCYHNAPNGVPGNEDTGTMSAWAIFSMMGFYPACPGDVNYVLTSPTFDKVTIQLDKKFYPKGELVIESKHSNPEAIYIKDVFAGDKKLKGYTISQEDLVNAGTLRYILEDTHK</sequence>
<accession>A0A3L7ZPU7</accession>
<dbReference type="OrthoDB" id="9762711at2"/>
<dbReference type="GO" id="GO:0000224">
    <property type="term" value="F:peptide-N4-(N-acetyl-beta-glucosaminyl)asparagine amidase activity"/>
    <property type="evidence" value="ECO:0007669"/>
    <property type="project" value="TreeGrafter"/>
</dbReference>
<comment type="cofactor">
    <cofactor evidence="1">
        <name>Ca(2+)</name>
        <dbReference type="ChEBI" id="CHEBI:29108"/>
    </cofactor>
</comment>
<dbReference type="InterPro" id="IPR050883">
    <property type="entry name" value="PNGase"/>
</dbReference>
<name>A0A3L7ZPU7_PARDI</name>
<dbReference type="Proteomes" id="UP000278164">
    <property type="component" value="Unassembled WGS sequence"/>
</dbReference>
<dbReference type="InterPro" id="IPR014718">
    <property type="entry name" value="GH-type_carb-bd"/>
</dbReference>
<dbReference type="InterPro" id="IPR041371">
    <property type="entry name" value="GH92_N"/>
</dbReference>
<gene>
    <name evidence="7" type="ORF">D7V78_07765</name>
    <name evidence="8" type="ORF">E5342_02565</name>
</gene>
<reference evidence="7 9" key="1">
    <citation type="submission" date="2018-09" db="EMBL/GenBank/DDBJ databases">
        <title>Murine metabolic-syndrome-specific gut microbial biobank.</title>
        <authorList>
            <person name="Liu C."/>
        </authorList>
    </citation>
    <scope>NUCLEOTIDE SEQUENCE [LARGE SCALE GENOMIC DNA]</scope>
    <source>
        <strain evidence="7 9">8-P5</strain>
    </source>
</reference>
<dbReference type="GO" id="GO:0005975">
    <property type="term" value="P:carbohydrate metabolic process"/>
    <property type="evidence" value="ECO:0007669"/>
    <property type="project" value="InterPro"/>
</dbReference>
<dbReference type="Gene3D" id="1.20.1050.60">
    <property type="entry name" value="alpha-1,2-mannosidase"/>
    <property type="match status" value="1"/>
</dbReference>
<feature type="chain" id="PRO_5036339348" evidence="4">
    <location>
        <begin position="19"/>
        <end position="748"/>
    </location>
</feature>
<dbReference type="Gene3D" id="3.30.2080.10">
    <property type="entry name" value="GH92 mannosidase domain"/>
    <property type="match status" value="1"/>
</dbReference>
<dbReference type="Proteomes" id="UP000310032">
    <property type="component" value="Unassembled WGS sequence"/>
</dbReference>
<dbReference type="Pfam" id="PF17678">
    <property type="entry name" value="Glyco_hydro_92N"/>
    <property type="match status" value="1"/>
</dbReference>
<dbReference type="EMBL" id="SRYM01000004">
    <property type="protein sequence ID" value="TGY62391.1"/>
    <property type="molecule type" value="Genomic_DNA"/>
</dbReference>
<dbReference type="GO" id="GO:0005829">
    <property type="term" value="C:cytosol"/>
    <property type="evidence" value="ECO:0007669"/>
    <property type="project" value="TreeGrafter"/>
</dbReference>
<dbReference type="Pfam" id="PF07971">
    <property type="entry name" value="Glyco_hydro_92"/>
    <property type="match status" value="1"/>
</dbReference>
<comment type="caution">
    <text evidence="7">The sequence shown here is derived from an EMBL/GenBank/DDBJ whole genome shotgun (WGS) entry which is preliminary data.</text>
</comment>
<dbReference type="InterPro" id="IPR012939">
    <property type="entry name" value="Glyco_hydro_92"/>
</dbReference>
<evidence type="ECO:0000313" key="8">
    <source>
        <dbReference type="EMBL" id="TGY62391.1"/>
    </source>
</evidence>
<comment type="subunit">
    <text evidence="2">Monomer.</text>
</comment>
<feature type="domain" description="Glycosyl hydrolase family 92" evidence="5">
    <location>
        <begin position="283"/>
        <end position="744"/>
    </location>
</feature>
<dbReference type="Gene3D" id="1.20.1610.10">
    <property type="entry name" value="alpha-1,2-mannosidases domains"/>
    <property type="match status" value="1"/>
</dbReference>
<dbReference type="InterPro" id="IPR005887">
    <property type="entry name" value="GH92_a_mannosidase_put"/>
</dbReference>
<evidence type="ECO:0000256" key="1">
    <source>
        <dbReference type="ARBA" id="ARBA00001913"/>
    </source>
</evidence>
<feature type="domain" description="Glycosyl hydrolase family 92 N-terminal" evidence="6">
    <location>
        <begin position="24"/>
        <end position="277"/>
    </location>
</feature>
<keyword evidence="4" id="KW-0732">Signal</keyword>
<evidence type="ECO:0000313" key="7">
    <source>
        <dbReference type="EMBL" id="RLT73924.1"/>
    </source>
</evidence>
<evidence type="ECO:0000256" key="2">
    <source>
        <dbReference type="ARBA" id="ARBA00011245"/>
    </source>
</evidence>
<evidence type="ECO:0000313" key="10">
    <source>
        <dbReference type="Proteomes" id="UP000310032"/>
    </source>
</evidence>
<dbReference type="RefSeq" id="WP_121735727.1">
    <property type="nucleotide sequence ID" value="NZ_QXXG01000003.1"/>
</dbReference>
<keyword evidence="7" id="KW-0378">Hydrolase</keyword>
<proteinExistence type="predicted"/>
<dbReference type="PANTHER" id="PTHR12143:SF39">
    <property type="entry name" value="SECRETED PROTEIN"/>
    <property type="match status" value="1"/>
</dbReference>
<reference evidence="8 10" key="2">
    <citation type="submission" date="2019-04" db="EMBL/GenBank/DDBJ databases">
        <title>Microbes associate with the intestines of laboratory mice.</title>
        <authorList>
            <person name="Navarre W."/>
            <person name="Wong E."/>
            <person name="Huang K."/>
            <person name="Tropini C."/>
            <person name="Ng K."/>
            <person name="Yu B."/>
        </authorList>
    </citation>
    <scope>NUCLEOTIDE SEQUENCE [LARGE SCALE GENOMIC DNA]</scope>
    <source>
        <strain evidence="8 10">NM39_I3</strain>
    </source>
</reference>
<evidence type="ECO:0000259" key="6">
    <source>
        <dbReference type="Pfam" id="PF17678"/>
    </source>
</evidence>
<keyword evidence="3" id="KW-0106">Calcium</keyword>
<dbReference type="EMBL" id="RAYI01000012">
    <property type="protein sequence ID" value="RLT73924.1"/>
    <property type="molecule type" value="Genomic_DNA"/>
</dbReference>